<dbReference type="SUPFAM" id="SSF56112">
    <property type="entry name" value="Protein kinase-like (PK-like)"/>
    <property type="match status" value="1"/>
</dbReference>
<dbReference type="Pfam" id="PF00069">
    <property type="entry name" value="Pkinase"/>
    <property type="match status" value="1"/>
</dbReference>
<feature type="compositionally biased region" description="Polar residues" evidence="8">
    <location>
        <begin position="404"/>
        <end position="417"/>
    </location>
</feature>
<dbReference type="InterPro" id="IPR047916">
    <property type="entry name" value="TTBK_Asator-like_STKc"/>
</dbReference>
<dbReference type="Gene3D" id="1.10.510.10">
    <property type="entry name" value="Transferase(Phosphotransferase) domain 1"/>
    <property type="match status" value="2"/>
</dbReference>
<feature type="compositionally biased region" description="Basic and acidic residues" evidence="8">
    <location>
        <begin position="1111"/>
        <end position="1123"/>
    </location>
</feature>
<dbReference type="CDD" id="cd14017">
    <property type="entry name" value="STKc_TTBK"/>
    <property type="match status" value="1"/>
</dbReference>
<dbReference type="EMBL" id="OB660038">
    <property type="protein sequence ID" value="CAD7222219.1"/>
    <property type="molecule type" value="Genomic_DNA"/>
</dbReference>
<evidence type="ECO:0000256" key="6">
    <source>
        <dbReference type="ARBA" id="ARBA00061588"/>
    </source>
</evidence>
<sequence>MSSEGSEEALLQPGHVVKEKWKVIRKIGGGGFGEIYEGIDLISKEHVALKLESAKQQKQVLKMEVAVLKKLQGKDHVCKFIGCGRNDRFNYVVMQLQGRNLAELRRSQPRGIFSLSTTLRLGVQMLKSIEDIHEAGFLHRDIKPSNFSVGRSSHNCRTVYMLDFGLARQYTNSNGEIRVPRAAAGFRGTVRYASVHAHQNKEMGRHDDLWSLFYMVVEFVNGSLPWRKIKDKEQWIPMSAIVEKEALQFFIKMERVLSFIVPTNHAQKMALQRADEKCVCEEDFKETEALSSSSSLFVNDCRLVSSSPSLVTSPLPYPSTTTNGTADSATQCREVGRMKEKYDHRQLLKNMPSDFTKFLEHIQDLDYYEKPNYVFLNSVILRCMKRRGIKESDPFDWERPASVADSSNAPTPSSITRKYTGPVHPGPEEERDKLIQDLEALQFTPPHRQEKPRPPDGARLHRKSHVSSEVKKESGIFSEENNLNNGTFDKQEAKNRTALSALPTSVSGTPVSEHPVYTSSPVTSPCGGQPPFQGKSHTKSVVGFTDQEAGKRLTLSPGDQADSGARLKVEKVVLSTKGEGWSTSSAMRNRGGGKSQGSRSSNRFGYKLRHSGTRDMSTTQFAVMDDVSANQQLTRGGGGMTLASQWKSQFDDSEETENEVGDGVPPSDAGSASRANAKDILLKYEVEARQSPCEKQLKEQGGQQDVIVPPVETDANKELKPPSPPTTPIRSILRGDSSPRKKASRSLQAEGTETPCPAGCGIEQRVLRDHRESPTNGFPAVDGDEVEEGEEKREETHESVGQEGGSRRSPKYREGTPFFTALSQTPTSAAVVPPLQEAWAASVPRSPPPPPLPESTAPGVPAATEDFPIVPPPPPLAVTEVANQNGPHPLCKQSSLNRSSASHPSVWNHSDATTEEGLDEEGKKGDAKPSATTAHPPPGSKPGSHLERLKMIGPTGDKTHTSHGEGESSVYYDAPSPGDHDPVTGDGNSIRRPLIVETGTKHAALKDVSEERETPAAEVKKVKPAVPAKPSLDVLRLTRKLRGSSREDSASPDSGAGSGRSTKPGSSKGDDEEEEEGQDDKLGRRRRRLNDKYVHDESELHLTFRRWRTRGSAEPHRPPDAFRRRLKLPGLDTHSSDSGDSNALSRPDPLDVITSDSSSFIPQPPAEEPPSEGEIRFK</sequence>
<dbReference type="GO" id="GO:0015630">
    <property type="term" value="C:microtubule cytoskeleton"/>
    <property type="evidence" value="ECO:0007669"/>
    <property type="project" value="UniProtKB-ARBA"/>
</dbReference>
<feature type="compositionally biased region" description="Low complexity" evidence="8">
    <location>
        <begin position="1051"/>
        <end position="1061"/>
    </location>
</feature>
<dbReference type="SMART" id="SM00220">
    <property type="entry name" value="S_TKc"/>
    <property type="match status" value="1"/>
</dbReference>
<feature type="region of interest" description="Disordered" evidence="8">
    <location>
        <begin position="580"/>
        <end position="613"/>
    </location>
</feature>
<evidence type="ECO:0000256" key="2">
    <source>
        <dbReference type="ARBA" id="ARBA00022679"/>
    </source>
</evidence>
<keyword evidence="7" id="KW-0175">Coiled coil</keyword>
<dbReference type="InterPro" id="IPR000719">
    <property type="entry name" value="Prot_kinase_dom"/>
</dbReference>
<dbReference type="GO" id="GO:0005524">
    <property type="term" value="F:ATP binding"/>
    <property type="evidence" value="ECO:0007669"/>
    <property type="project" value="UniProtKB-UniRule"/>
</dbReference>
<evidence type="ECO:0000256" key="7">
    <source>
        <dbReference type="SAM" id="Coils"/>
    </source>
</evidence>
<feature type="compositionally biased region" description="Acidic residues" evidence="8">
    <location>
        <begin position="651"/>
        <end position="660"/>
    </location>
</feature>
<dbReference type="InterPro" id="IPR011009">
    <property type="entry name" value="Kinase-like_dom_sf"/>
</dbReference>
<proteinExistence type="inferred from homology"/>
<evidence type="ECO:0000256" key="5">
    <source>
        <dbReference type="ARBA" id="ARBA00022840"/>
    </source>
</evidence>
<feature type="region of interest" description="Disordered" evidence="8">
    <location>
        <begin position="693"/>
        <end position="1178"/>
    </location>
</feature>
<feature type="compositionally biased region" description="Basic and acidic residues" evidence="8">
    <location>
        <begin position="790"/>
        <end position="800"/>
    </location>
</feature>
<evidence type="ECO:0000256" key="4">
    <source>
        <dbReference type="ARBA" id="ARBA00022777"/>
    </source>
</evidence>
<dbReference type="InterPro" id="IPR017441">
    <property type="entry name" value="Protein_kinase_ATP_BS"/>
</dbReference>
<keyword evidence="5" id="KW-0067">ATP-binding</keyword>
<feature type="coiled-coil region" evidence="7">
    <location>
        <begin position="44"/>
        <end position="71"/>
    </location>
</feature>
<reference evidence="9" key="1">
    <citation type="submission" date="2020-11" db="EMBL/GenBank/DDBJ databases">
        <authorList>
            <person name="Tran Van P."/>
        </authorList>
    </citation>
    <scope>NUCLEOTIDE SEQUENCE</scope>
</reference>
<gene>
    <name evidence="9" type="ORF">CTOB1V02_LOCUS234</name>
</gene>
<evidence type="ECO:0000313" key="9">
    <source>
        <dbReference type="EMBL" id="CAD7222219.1"/>
    </source>
</evidence>
<feature type="compositionally biased region" description="Basic and acidic residues" evidence="8">
    <location>
        <begin position="1090"/>
        <end position="1102"/>
    </location>
</feature>
<accession>A0A7R8W1Y3</accession>
<feature type="compositionally biased region" description="Basic and acidic residues" evidence="8">
    <location>
        <begin position="1004"/>
        <end position="1021"/>
    </location>
</feature>
<dbReference type="FunFam" id="1.10.510.10:FF:000481">
    <property type="entry name" value="Asator, isoform D"/>
    <property type="match status" value="1"/>
</dbReference>
<organism evidence="9">
    <name type="scientific">Cyprideis torosa</name>
    <dbReference type="NCBI Taxonomy" id="163714"/>
    <lineage>
        <taxon>Eukaryota</taxon>
        <taxon>Metazoa</taxon>
        <taxon>Ecdysozoa</taxon>
        <taxon>Arthropoda</taxon>
        <taxon>Crustacea</taxon>
        <taxon>Oligostraca</taxon>
        <taxon>Ostracoda</taxon>
        <taxon>Podocopa</taxon>
        <taxon>Podocopida</taxon>
        <taxon>Cytherocopina</taxon>
        <taxon>Cytheroidea</taxon>
        <taxon>Cytherideidae</taxon>
        <taxon>Cyprideis</taxon>
    </lineage>
</organism>
<dbReference type="InterPro" id="IPR050235">
    <property type="entry name" value="CK1_Ser-Thr_kinase"/>
</dbReference>
<keyword evidence="4" id="KW-0418">Kinase</keyword>
<comment type="similarity">
    <text evidence="6">Belongs to the protein kinase superfamily. CK1 Ser/Thr protein kinase family.</text>
</comment>
<feature type="compositionally biased region" description="Basic and acidic residues" evidence="8">
    <location>
        <begin position="447"/>
        <end position="459"/>
    </location>
</feature>
<feature type="compositionally biased region" description="Basic and acidic residues" evidence="8">
    <location>
        <begin position="957"/>
        <end position="966"/>
    </location>
</feature>
<evidence type="ECO:0000256" key="1">
    <source>
        <dbReference type="ARBA" id="ARBA00022527"/>
    </source>
</evidence>
<keyword evidence="1" id="KW-0723">Serine/threonine-protein kinase</keyword>
<dbReference type="PROSITE" id="PS00107">
    <property type="entry name" value="PROTEIN_KINASE_ATP"/>
    <property type="match status" value="1"/>
</dbReference>
<dbReference type="FunFam" id="3.30.200.20:FF:000358">
    <property type="entry name" value="Tau tubulin kinase 2b"/>
    <property type="match status" value="1"/>
</dbReference>
<dbReference type="OrthoDB" id="5979581at2759"/>
<feature type="region of interest" description="Disordered" evidence="8">
    <location>
        <begin position="394"/>
        <end position="429"/>
    </location>
</feature>
<dbReference type="PANTHER" id="PTHR11909">
    <property type="entry name" value="CASEIN KINASE-RELATED"/>
    <property type="match status" value="1"/>
</dbReference>
<feature type="compositionally biased region" description="Polar residues" evidence="8">
    <location>
        <begin position="479"/>
        <end position="488"/>
    </location>
</feature>
<dbReference type="AlphaFoldDB" id="A0A7R8W1Y3"/>
<feature type="region of interest" description="Disordered" evidence="8">
    <location>
        <begin position="503"/>
        <end position="538"/>
    </location>
</feature>
<protein>
    <submittedName>
        <fullName evidence="9">Uncharacterized protein</fullName>
    </submittedName>
</protein>
<dbReference type="PROSITE" id="PS50011">
    <property type="entry name" value="PROTEIN_KINASE_DOM"/>
    <property type="match status" value="1"/>
</dbReference>
<feature type="region of interest" description="Disordered" evidence="8">
    <location>
        <begin position="442"/>
        <end position="491"/>
    </location>
</feature>
<dbReference type="GO" id="GO:0004674">
    <property type="term" value="F:protein serine/threonine kinase activity"/>
    <property type="evidence" value="ECO:0007669"/>
    <property type="project" value="UniProtKB-KW"/>
</dbReference>
<feature type="region of interest" description="Disordered" evidence="8">
    <location>
        <begin position="632"/>
        <end position="676"/>
    </location>
</feature>
<feature type="compositionally biased region" description="Polar residues" evidence="8">
    <location>
        <begin position="881"/>
        <end position="911"/>
    </location>
</feature>
<evidence type="ECO:0000256" key="8">
    <source>
        <dbReference type="SAM" id="MobiDB-lite"/>
    </source>
</evidence>
<evidence type="ECO:0000256" key="3">
    <source>
        <dbReference type="ARBA" id="ARBA00022741"/>
    </source>
</evidence>
<keyword evidence="3" id="KW-0547">Nucleotide-binding</keyword>
<name>A0A7R8W1Y3_9CRUS</name>
<keyword evidence="2" id="KW-0808">Transferase</keyword>